<dbReference type="PROSITE" id="PS51193">
    <property type="entry name" value="HELICASE_ATP_BIND_2"/>
    <property type="match status" value="1"/>
</dbReference>
<organism evidence="18 19">
    <name type="scientific">Lentisphaera araneosa HTCC2155</name>
    <dbReference type="NCBI Taxonomy" id="313628"/>
    <lineage>
        <taxon>Bacteria</taxon>
        <taxon>Pseudomonadati</taxon>
        <taxon>Lentisphaerota</taxon>
        <taxon>Lentisphaeria</taxon>
        <taxon>Lentisphaerales</taxon>
        <taxon>Lentisphaeraceae</taxon>
        <taxon>Lentisphaera</taxon>
    </lineage>
</organism>
<keyword evidence="19" id="KW-1185">Reference proteome</keyword>
<keyword evidence="10" id="KW-0411">Iron-sulfur</keyword>
<evidence type="ECO:0000256" key="14">
    <source>
        <dbReference type="ARBA" id="ARBA00038058"/>
    </source>
</evidence>
<dbReference type="Gene3D" id="3.90.320.10">
    <property type="match status" value="1"/>
</dbReference>
<keyword evidence="9" id="KW-0408">Iron</keyword>
<dbReference type="eggNOG" id="COG1199">
    <property type="taxonomic scope" value="Bacteria"/>
</dbReference>
<dbReference type="Gene3D" id="1.10.30.20">
    <property type="entry name" value="Bacterial XPD DNA helicase, FeS cluster domain"/>
    <property type="match status" value="1"/>
</dbReference>
<dbReference type="PANTHER" id="PTHR11472">
    <property type="entry name" value="DNA REPAIR DEAD HELICASE RAD3/XP-D SUBFAMILY MEMBER"/>
    <property type="match status" value="1"/>
</dbReference>
<dbReference type="Gene3D" id="3.40.50.300">
    <property type="entry name" value="P-loop containing nucleotide triphosphate hydrolases"/>
    <property type="match status" value="2"/>
</dbReference>
<dbReference type="AlphaFoldDB" id="A6DK60"/>
<feature type="domain" description="Helicase ATP-binding" evidence="17">
    <location>
        <begin position="177"/>
        <end position="417"/>
    </location>
</feature>
<dbReference type="InterPro" id="IPR006555">
    <property type="entry name" value="ATP-dep_Helicase_C"/>
</dbReference>
<comment type="cofactor">
    <cofactor evidence="1">
        <name>[4Fe-4S] cluster</name>
        <dbReference type="ChEBI" id="CHEBI:49883"/>
    </cofactor>
</comment>
<dbReference type="STRING" id="313628.LNTAR_00115"/>
<evidence type="ECO:0000256" key="4">
    <source>
        <dbReference type="ARBA" id="ARBA00022741"/>
    </source>
</evidence>
<evidence type="ECO:0000256" key="2">
    <source>
        <dbReference type="ARBA" id="ARBA00022485"/>
    </source>
</evidence>
<comment type="catalytic activity">
    <reaction evidence="16">
        <text>ATP + H2O = ADP + phosphate + H(+)</text>
        <dbReference type="Rhea" id="RHEA:13065"/>
        <dbReference type="ChEBI" id="CHEBI:15377"/>
        <dbReference type="ChEBI" id="CHEBI:15378"/>
        <dbReference type="ChEBI" id="CHEBI:30616"/>
        <dbReference type="ChEBI" id="CHEBI:43474"/>
        <dbReference type="ChEBI" id="CHEBI:456216"/>
        <dbReference type="EC" id="5.6.2.3"/>
    </reaction>
</comment>
<dbReference type="Pfam" id="PF00270">
    <property type="entry name" value="DEAD"/>
    <property type="match status" value="1"/>
</dbReference>
<evidence type="ECO:0000313" key="19">
    <source>
        <dbReference type="Proteomes" id="UP000004947"/>
    </source>
</evidence>
<keyword evidence="2" id="KW-0004">4Fe-4S</keyword>
<dbReference type="Pfam" id="PF13307">
    <property type="entry name" value="Helicase_C_2"/>
    <property type="match status" value="1"/>
</dbReference>
<dbReference type="EC" id="5.6.2.3" evidence="15"/>
<dbReference type="InterPro" id="IPR011545">
    <property type="entry name" value="DEAD/DEAH_box_helicase_dom"/>
</dbReference>
<name>A6DK60_9BACT</name>
<evidence type="ECO:0000256" key="3">
    <source>
        <dbReference type="ARBA" id="ARBA00022723"/>
    </source>
</evidence>
<evidence type="ECO:0000256" key="12">
    <source>
        <dbReference type="ARBA" id="ARBA00023204"/>
    </source>
</evidence>
<dbReference type="GO" id="GO:0005524">
    <property type="term" value="F:ATP binding"/>
    <property type="evidence" value="ECO:0007669"/>
    <property type="project" value="UniProtKB-KW"/>
</dbReference>
<protein>
    <recommendedName>
        <fullName evidence="15">DNA 5'-3' helicase</fullName>
        <ecNumber evidence="15">5.6.2.3</ecNumber>
    </recommendedName>
</protein>
<dbReference type="EMBL" id="ABCK01000007">
    <property type="protein sequence ID" value="EDM27758.1"/>
    <property type="molecule type" value="Genomic_DNA"/>
</dbReference>
<evidence type="ECO:0000256" key="6">
    <source>
        <dbReference type="ARBA" id="ARBA00022801"/>
    </source>
</evidence>
<dbReference type="GO" id="GO:0003677">
    <property type="term" value="F:DNA binding"/>
    <property type="evidence" value="ECO:0007669"/>
    <property type="project" value="UniProtKB-KW"/>
</dbReference>
<evidence type="ECO:0000256" key="5">
    <source>
        <dbReference type="ARBA" id="ARBA00022763"/>
    </source>
</evidence>
<keyword evidence="5" id="KW-0227">DNA damage</keyword>
<dbReference type="InterPro" id="IPR014013">
    <property type="entry name" value="Helic_SF1/SF2_ATP-bd_DinG/Rad3"/>
</dbReference>
<dbReference type="SMART" id="SM00487">
    <property type="entry name" value="DEXDc"/>
    <property type="match status" value="1"/>
</dbReference>
<keyword evidence="7 18" id="KW-0347">Helicase</keyword>
<keyword evidence="4" id="KW-0547">Nucleotide-binding</keyword>
<evidence type="ECO:0000256" key="1">
    <source>
        <dbReference type="ARBA" id="ARBA00001966"/>
    </source>
</evidence>
<keyword evidence="3" id="KW-0479">Metal-binding</keyword>
<dbReference type="InterPro" id="IPR042493">
    <property type="entry name" value="XPD_DNA_FeS"/>
</dbReference>
<dbReference type="Gene3D" id="1.10.275.40">
    <property type="match status" value="1"/>
</dbReference>
<dbReference type="PANTHER" id="PTHR11472:SF34">
    <property type="entry name" value="REGULATOR OF TELOMERE ELONGATION HELICASE 1"/>
    <property type="match status" value="1"/>
</dbReference>
<proteinExistence type="inferred from homology"/>
<keyword evidence="13" id="KW-0413">Isomerase</keyword>
<reference evidence="18 19" key="1">
    <citation type="journal article" date="2010" name="J. Bacteriol.">
        <title>Genome sequence of Lentisphaera araneosa HTCC2155T, the type species of the order Lentisphaerales in the phylum Lentisphaerae.</title>
        <authorList>
            <person name="Thrash J.C."/>
            <person name="Cho J.C."/>
            <person name="Vergin K.L."/>
            <person name="Morris R.M."/>
            <person name="Giovannoni S.J."/>
        </authorList>
    </citation>
    <scope>NUCLEOTIDE SEQUENCE [LARGE SCALE GENOMIC DNA]</scope>
    <source>
        <strain evidence="18 19">HTCC2155</strain>
    </source>
</reference>
<dbReference type="Pfam" id="PF06733">
    <property type="entry name" value="DEAD_2"/>
    <property type="match status" value="1"/>
</dbReference>
<evidence type="ECO:0000256" key="11">
    <source>
        <dbReference type="ARBA" id="ARBA00023125"/>
    </source>
</evidence>
<evidence type="ECO:0000313" key="18">
    <source>
        <dbReference type="EMBL" id="EDM27758.1"/>
    </source>
</evidence>
<keyword evidence="12" id="KW-0234">DNA repair</keyword>
<dbReference type="OrthoDB" id="9765586at2"/>
<dbReference type="GO" id="GO:0046872">
    <property type="term" value="F:metal ion binding"/>
    <property type="evidence" value="ECO:0007669"/>
    <property type="project" value="UniProtKB-KW"/>
</dbReference>
<dbReference type="InterPro" id="IPR045028">
    <property type="entry name" value="DinG/Rad3-like"/>
</dbReference>
<dbReference type="GO" id="GO:0043139">
    <property type="term" value="F:5'-3' DNA helicase activity"/>
    <property type="evidence" value="ECO:0007669"/>
    <property type="project" value="UniProtKB-EC"/>
</dbReference>
<evidence type="ECO:0000256" key="9">
    <source>
        <dbReference type="ARBA" id="ARBA00023004"/>
    </source>
</evidence>
<evidence type="ECO:0000256" key="15">
    <source>
        <dbReference type="ARBA" id="ARBA00044969"/>
    </source>
</evidence>
<dbReference type="Proteomes" id="UP000004947">
    <property type="component" value="Unassembled WGS sequence"/>
</dbReference>
<dbReference type="GO" id="GO:0016818">
    <property type="term" value="F:hydrolase activity, acting on acid anhydrides, in phosphorus-containing anhydrides"/>
    <property type="evidence" value="ECO:0007669"/>
    <property type="project" value="InterPro"/>
</dbReference>
<sequence>MSAGSKLKLSVRELVDFAARKGDLVQTYQKTPTHLEGIKGHQYVQSLRSENWDKELTLKHDFQFQSYLVTLHGRADLVDQANFTLEEIKTTYTHDIPQHKFSCDLAQAKVYAYMLWQDREEITAVVNYYHLGESSENKRFHSFSSAELLNDINQYLKIYLEFYSKYQKCEKAYLEELKSAPFPHAEFRPSQRGIAKEVYRNIRDGKLLMFEAPTGTGKSLSTLFPASKALGEKQSRQILYLSAKTAAQQSALDALKQITKDSFSCLQISAREKVSTSSQEEIKKDYFERLPRARLAALEIGFLDQHELNKIAQQYHVCPFQLSLEMIPWQKIIIADFNYFFDPMVSFDYFENSKIDLLLDEGHNLLERARSMYSVSLDTAYLEKIRKLLKTKKAKSACRKIIVSIQKKFDELSMGQHLSTFEFVPDLIRSFLESCAQEFENDQQSLPGLESKDEVQNELKELYRFLKIYDFSTQEDIFYVDKYHLSRNPKLKLHLYCSQVHRHLVSKWKKLNSLCLFSATLSPEFYFQQCLALEQAKFYKLPPVFPRENQLTLALDYIDTRWLNRHSSLEILCGSILEIYKAYPGKHIVYFPSYQYLEMAKEVLYNQVPCIYQERSQESREKFLNGFFNDKNPVLGLAILGGVFAEGIDFKGEALKSCVIIGTGMPQPSFRMEQLNRCLSNDGLDAFLYNFLIPGITRLIQTAGRLIRTESDKGILVLIDPRFKQQQYLQYLPQSWQLNHINSPDQSLKLIQEFKKNEES</sequence>
<keyword evidence="6" id="KW-0378">Hydrolase</keyword>
<comment type="similarity">
    <text evidence="14">Belongs to the helicase family. DinG subfamily.</text>
</comment>
<dbReference type="SMART" id="SM00491">
    <property type="entry name" value="HELICc2"/>
    <property type="match status" value="1"/>
</dbReference>
<dbReference type="GO" id="GO:0051539">
    <property type="term" value="F:4 iron, 4 sulfur cluster binding"/>
    <property type="evidence" value="ECO:0007669"/>
    <property type="project" value="UniProtKB-KW"/>
</dbReference>
<dbReference type="InterPro" id="IPR027417">
    <property type="entry name" value="P-loop_NTPase"/>
</dbReference>
<dbReference type="SMART" id="SM00488">
    <property type="entry name" value="DEXDc2"/>
    <property type="match status" value="1"/>
</dbReference>
<evidence type="ECO:0000256" key="16">
    <source>
        <dbReference type="ARBA" id="ARBA00048954"/>
    </source>
</evidence>
<dbReference type="InterPro" id="IPR006554">
    <property type="entry name" value="Helicase-like_DEXD_c2"/>
</dbReference>
<dbReference type="GO" id="GO:0006281">
    <property type="term" value="P:DNA repair"/>
    <property type="evidence" value="ECO:0007669"/>
    <property type="project" value="UniProtKB-KW"/>
</dbReference>
<dbReference type="InterPro" id="IPR011604">
    <property type="entry name" value="PDDEXK-like_dom_sf"/>
</dbReference>
<evidence type="ECO:0000256" key="8">
    <source>
        <dbReference type="ARBA" id="ARBA00022840"/>
    </source>
</evidence>
<keyword evidence="11" id="KW-0238">DNA-binding</keyword>
<evidence type="ECO:0000259" key="17">
    <source>
        <dbReference type="PROSITE" id="PS51193"/>
    </source>
</evidence>
<evidence type="ECO:0000256" key="7">
    <source>
        <dbReference type="ARBA" id="ARBA00022806"/>
    </source>
</evidence>
<dbReference type="InterPro" id="IPR014001">
    <property type="entry name" value="Helicase_ATP-bd"/>
</dbReference>
<gene>
    <name evidence="18" type="ORF">LNTAR_00115</name>
</gene>
<dbReference type="RefSeq" id="WP_007278273.1">
    <property type="nucleotide sequence ID" value="NZ_ABCK01000007.1"/>
</dbReference>
<accession>A6DK60</accession>
<keyword evidence="8" id="KW-0067">ATP-binding</keyword>
<dbReference type="InterPro" id="IPR010614">
    <property type="entry name" value="RAD3-like_helicase_DEAD"/>
</dbReference>
<comment type="caution">
    <text evidence="18">The sequence shown here is derived from an EMBL/GenBank/DDBJ whole genome shotgun (WGS) entry which is preliminary data.</text>
</comment>
<evidence type="ECO:0000256" key="10">
    <source>
        <dbReference type="ARBA" id="ARBA00023014"/>
    </source>
</evidence>
<evidence type="ECO:0000256" key="13">
    <source>
        <dbReference type="ARBA" id="ARBA00023235"/>
    </source>
</evidence>
<dbReference type="SUPFAM" id="SSF52540">
    <property type="entry name" value="P-loop containing nucleoside triphosphate hydrolases"/>
    <property type="match status" value="1"/>
</dbReference>